<evidence type="ECO:0000256" key="1">
    <source>
        <dbReference type="ARBA" id="ARBA00006336"/>
    </source>
</evidence>
<dbReference type="STRING" id="177199.A0A420Y8T4"/>
<dbReference type="OrthoDB" id="269496at2759"/>
<comment type="similarity">
    <text evidence="1">Belongs to the isochorismatase family.</text>
</comment>
<gene>
    <name evidence="3" type="ORF">DL546_007069</name>
</gene>
<dbReference type="PANTHER" id="PTHR14119:SF3">
    <property type="entry name" value="ISOCHORISMATASE DOMAIN-CONTAINING PROTEIN 2"/>
    <property type="match status" value="1"/>
</dbReference>
<dbReference type="Proteomes" id="UP000275385">
    <property type="component" value="Unassembled WGS sequence"/>
</dbReference>
<feature type="domain" description="Isochorismatase-like" evidence="2">
    <location>
        <begin position="14"/>
        <end position="163"/>
    </location>
</feature>
<comment type="caution">
    <text evidence="3">The sequence shown here is derived from an EMBL/GenBank/DDBJ whole genome shotgun (WGS) entry which is preliminary data.</text>
</comment>
<protein>
    <recommendedName>
        <fullName evidence="2">Isochorismatase-like domain-containing protein</fullName>
    </recommendedName>
</protein>
<proteinExistence type="inferred from homology"/>
<dbReference type="AlphaFoldDB" id="A0A420Y8T4"/>
<dbReference type="InterPro" id="IPR036380">
    <property type="entry name" value="Isochorismatase-like_sf"/>
</dbReference>
<dbReference type="InterPro" id="IPR050993">
    <property type="entry name" value="Isochorismatase_domain"/>
</dbReference>
<dbReference type="EMBL" id="QVQW01000034">
    <property type="protein sequence ID" value="RKU44180.1"/>
    <property type="molecule type" value="Genomic_DNA"/>
</dbReference>
<reference evidence="3 4" key="1">
    <citation type="submission" date="2018-08" db="EMBL/GenBank/DDBJ databases">
        <title>Draft genome of the lignicolous fungus Coniochaeta pulveracea.</title>
        <authorList>
            <person name="Borstlap C.J."/>
            <person name="De Witt R.N."/>
            <person name="Botha A."/>
            <person name="Volschenk H."/>
        </authorList>
    </citation>
    <scope>NUCLEOTIDE SEQUENCE [LARGE SCALE GENOMIC DNA]</scope>
    <source>
        <strain evidence="3 4">CAB683</strain>
    </source>
</reference>
<organism evidence="3 4">
    <name type="scientific">Coniochaeta pulveracea</name>
    <dbReference type="NCBI Taxonomy" id="177199"/>
    <lineage>
        <taxon>Eukaryota</taxon>
        <taxon>Fungi</taxon>
        <taxon>Dikarya</taxon>
        <taxon>Ascomycota</taxon>
        <taxon>Pezizomycotina</taxon>
        <taxon>Sordariomycetes</taxon>
        <taxon>Sordariomycetidae</taxon>
        <taxon>Coniochaetales</taxon>
        <taxon>Coniochaetaceae</taxon>
        <taxon>Coniochaeta</taxon>
    </lineage>
</organism>
<evidence type="ECO:0000259" key="2">
    <source>
        <dbReference type="Pfam" id="PF00857"/>
    </source>
</evidence>
<dbReference type="Gene3D" id="3.40.50.850">
    <property type="entry name" value="Isochorismatase-like"/>
    <property type="match status" value="1"/>
</dbReference>
<dbReference type="Pfam" id="PF00857">
    <property type="entry name" value="Isochorismatase"/>
    <property type="match status" value="1"/>
</dbReference>
<evidence type="ECO:0000313" key="3">
    <source>
        <dbReference type="EMBL" id="RKU44180.1"/>
    </source>
</evidence>
<dbReference type="PANTHER" id="PTHR14119">
    <property type="entry name" value="HYDROLASE"/>
    <property type="match status" value="1"/>
</dbReference>
<accession>A0A420Y8T4</accession>
<dbReference type="InterPro" id="IPR000868">
    <property type="entry name" value="Isochorismatase-like_dom"/>
</dbReference>
<sequence length="217" mass="23312">MASPTPTRRMQNPAIFVCDIQEKFRPAIHNFPAVLQTTTKLLRAAQALSIPVYVTTQNRSRLGNTVSELQPHLPSTVVRADVDKTKFSMWLPSISQDFGGRRAQIAIVGIESHICVTQTALDALAAGQEVYIIADGVSSCNREEVGVALERLRHAGCVVTTSESWIYECMGDAGLGEFKSIVQLVKDTGRDTKEALTALLGSGGGGDDTKGHAAAKM</sequence>
<keyword evidence="4" id="KW-1185">Reference proteome</keyword>
<dbReference type="SUPFAM" id="SSF52499">
    <property type="entry name" value="Isochorismatase-like hydrolases"/>
    <property type="match status" value="1"/>
</dbReference>
<name>A0A420Y8T4_9PEZI</name>
<evidence type="ECO:0000313" key="4">
    <source>
        <dbReference type="Proteomes" id="UP000275385"/>
    </source>
</evidence>